<dbReference type="EMBL" id="AKCV02000025">
    <property type="protein sequence ID" value="TMS57141.1"/>
    <property type="molecule type" value="Genomic_DNA"/>
</dbReference>
<dbReference type="Proteomes" id="UP000004277">
    <property type="component" value="Unassembled WGS sequence"/>
</dbReference>
<evidence type="ECO:0000313" key="1">
    <source>
        <dbReference type="EMBL" id="TMS57141.1"/>
    </source>
</evidence>
<proteinExistence type="predicted"/>
<organism evidence="1 2">
    <name type="scientific">Imbroritus primus</name>
    <dbReference type="NCBI Taxonomy" id="3058603"/>
    <lineage>
        <taxon>Bacteria</taxon>
        <taxon>Pseudomonadati</taxon>
        <taxon>Pseudomonadota</taxon>
        <taxon>Betaproteobacteria</taxon>
        <taxon>Burkholderiales</taxon>
        <taxon>Burkholderiaceae</taxon>
        <taxon>Imbroritus</taxon>
    </lineage>
</organism>
<protein>
    <submittedName>
        <fullName evidence="1">DUF3108 domain-containing protein</fullName>
    </submittedName>
</protein>
<gene>
    <name evidence="1" type="ORF">MW7_014375</name>
</gene>
<reference evidence="1" key="1">
    <citation type="submission" date="2019-05" db="EMBL/GenBank/DDBJ databases">
        <title>Revised genome assembly of Burkholderiaceae (previously Ralstonia) sp. PBA.</title>
        <authorList>
            <person name="Gan H.M."/>
        </authorList>
    </citation>
    <scope>NUCLEOTIDE SEQUENCE</scope>
    <source>
        <strain evidence="1">PBA</strain>
    </source>
</reference>
<name>A0ACD3SLS2_9BURK</name>
<evidence type="ECO:0000313" key="2">
    <source>
        <dbReference type="Proteomes" id="UP000004277"/>
    </source>
</evidence>
<sequence>MARRWRTAGRWALVAAAVIALHLLVLGWLGRLPAPARILDAARIVEAHLLSPPAPPAPVKMTPPHKPAAPREAAKPAPAPEQPAVATAPSGTDTAASESGEPQAASVPPAPPAPAIVRPAGAPDDAAHFALPPSTALRYDTYVNGIRNQNGTLRWTTDGKQYAMEVETSIPFLGRYAFQSTGHIDAYGLAPDRYTEIRGRRGPATATFERGTRPGGTSAVTFSRNGGSVPLTPGMQDRFSVFMQMVGLLRGAAQRYATPGDTLPFQVVDTRDAEAIRVQFVGEESVAVAGGRNVQARHFVRLPRHADDRRVVEVWLAESLGWMPARLRQTEPNGLQFELVWQGRE</sequence>
<keyword evidence="2" id="KW-1185">Reference proteome</keyword>
<accession>A0ACD3SLS2</accession>
<comment type="caution">
    <text evidence="1">The sequence shown here is derived from an EMBL/GenBank/DDBJ whole genome shotgun (WGS) entry which is preliminary data.</text>
</comment>